<dbReference type="RefSeq" id="WP_068701648.1">
    <property type="nucleotide sequence ID" value="NZ_MAKX01000001.1"/>
</dbReference>
<accession>A0A1B9Y0M2</accession>
<sequence>MKKTITLLAITIAFTFASCSDNTPLALEGKNNISIEFDNSFKGDDLILGNTSYTNGNNENLTISAFDYIVSNFVLVTESGEEVIYPKEKGYFIISEGGGDKVKNVKVMLEDVPAGMYTQLKFGIGVDQERYIQGQAAQENFWTKAEDYSLTWSWQAGYKFVVLEGGFKSATQIEEKNFMLHIASRGTTVDLYKEVTLSMETALVSNDKSPQIHIQVDASKMLDGANKVKLSEGETIMGGEKAGLVAENNKEMFSVHHVHNGSDSHH</sequence>
<keyword evidence="4" id="KW-1185">Reference proteome</keyword>
<evidence type="ECO:0000313" key="3">
    <source>
        <dbReference type="EMBL" id="OCK43365.1"/>
    </source>
</evidence>
<dbReference type="PROSITE" id="PS51257">
    <property type="entry name" value="PROKAR_LIPOPROTEIN"/>
    <property type="match status" value="1"/>
</dbReference>
<dbReference type="Pfam" id="PF20243">
    <property type="entry name" value="MbnP"/>
    <property type="match status" value="1"/>
</dbReference>
<dbReference type="EMBL" id="MAKX01000001">
    <property type="protein sequence ID" value="OCK43365.1"/>
    <property type="molecule type" value="Genomic_DNA"/>
</dbReference>
<proteinExistence type="predicted"/>
<dbReference type="OrthoDB" id="1422031at2"/>
<name>A0A1B9Y0M2_9FLAO</name>
<evidence type="ECO:0000313" key="4">
    <source>
        <dbReference type="Proteomes" id="UP000093186"/>
    </source>
</evidence>
<keyword evidence="1" id="KW-0732">Signal</keyword>
<organism evidence="3 4">
    <name type="scientific">Tenacibaculum soleae</name>
    <dbReference type="NCBI Taxonomy" id="447689"/>
    <lineage>
        <taxon>Bacteria</taxon>
        <taxon>Pseudomonadati</taxon>
        <taxon>Bacteroidota</taxon>
        <taxon>Flavobacteriia</taxon>
        <taxon>Flavobacteriales</taxon>
        <taxon>Flavobacteriaceae</taxon>
        <taxon>Tenacibaculum</taxon>
    </lineage>
</organism>
<feature type="signal peptide" evidence="1">
    <location>
        <begin position="1"/>
        <end position="19"/>
    </location>
</feature>
<dbReference type="STRING" id="447689.BA195_01285"/>
<dbReference type="AlphaFoldDB" id="A0A1B9Y0M2"/>
<reference evidence="3 4" key="1">
    <citation type="submission" date="2016-06" db="EMBL/GenBank/DDBJ databases">
        <title>Draft Genome Sequence of Tenacibaculum soleae UCD-KL19.</title>
        <authorList>
            <person name="Eisen J.A."/>
            <person name="Coil D.A."/>
            <person name="Lujan K.M."/>
        </authorList>
    </citation>
    <scope>NUCLEOTIDE SEQUENCE [LARGE SCALE GENOMIC DNA]</scope>
    <source>
        <strain evidence="3 4">UCD-KL19</strain>
    </source>
</reference>
<protein>
    <recommendedName>
        <fullName evidence="2">Copper-binding protein MbnP-like domain-containing protein</fullName>
    </recommendedName>
</protein>
<dbReference type="InterPro" id="IPR046863">
    <property type="entry name" value="MbnP-like_dom"/>
</dbReference>
<dbReference type="Proteomes" id="UP000093186">
    <property type="component" value="Unassembled WGS sequence"/>
</dbReference>
<evidence type="ECO:0000259" key="2">
    <source>
        <dbReference type="Pfam" id="PF20243"/>
    </source>
</evidence>
<comment type="caution">
    <text evidence="3">The sequence shown here is derived from an EMBL/GenBank/DDBJ whole genome shotgun (WGS) entry which is preliminary data.</text>
</comment>
<feature type="chain" id="PRO_5008640049" description="Copper-binding protein MbnP-like domain-containing protein" evidence="1">
    <location>
        <begin position="20"/>
        <end position="266"/>
    </location>
</feature>
<feature type="domain" description="Copper-binding protein MbnP-like" evidence="2">
    <location>
        <begin position="31"/>
        <end position="234"/>
    </location>
</feature>
<gene>
    <name evidence="3" type="ORF">BA195_01285</name>
</gene>
<evidence type="ECO:0000256" key="1">
    <source>
        <dbReference type="SAM" id="SignalP"/>
    </source>
</evidence>